<evidence type="ECO:0000313" key="2">
    <source>
        <dbReference type="EMBL" id="SIS34757.1"/>
    </source>
</evidence>
<reference evidence="1 4" key="2">
    <citation type="submission" date="2018-11" db="EMBL/GenBank/DDBJ databases">
        <title>Proposal to divide the Flavobacteriaceae and reorganize its genera based on Amino Acid Identity values calculated from whole genome sequences.</title>
        <authorList>
            <person name="Nicholson A.C."/>
            <person name="Gulvik C.A."/>
            <person name="Whitney A.M."/>
            <person name="Humrighouse B.W."/>
            <person name="Bell M."/>
            <person name="Holmes B."/>
            <person name="Steigerwalt A.G."/>
            <person name="Villarma A."/>
            <person name="Sheth M."/>
            <person name="Batra D."/>
            <person name="Pryor J."/>
            <person name="Bernardet J.-F."/>
            <person name="Hugo C."/>
            <person name="Kampfer P."/>
            <person name="Newman J."/>
            <person name="McQuiston J.R."/>
        </authorList>
    </citation>
    <scope>NUCLEOTIDE SEQUENCE [LARGE SCALE GENOMIC DNA]</scope>
    <source>
        <strain evidence="1 4">DSM 16927</strain>
    </source>
</reference>
<dbReference type="STRING" id="112234.SAMN05421768_10498"/>
<evidence type="ECO:0000313" key="1">
    <source>
        <dbReference type="EMBL" id="AZB01912.1"/>
    </source>
</evidence>
<dbReference type="KEGG" id="cjt:EG359_20980"/>
<proteinExistence type="predicted"/>
<dbReference type="AlphaFoldDB" id="A0A1N7ICG7"/>
<protein>
    <recommendedName>
        <fullName evidence="5">Apea-like HEPN domain-containing protein</fullName>
    </recommendedName>
</protein>
<sequence>MTPNRKQLLLFNDLINWIFKFCPDLEDYNSDLIFDEERINEIITEEEDITEIEFFFLGEQNYTTVIFEEFIDLADQIKSLMIINEGFIKTKNHSFYIVSANDSRGDFILNENHNLQLHVKGKKISVDIVSESIIVGLAACNLAMYDDNYWGTITPYQAINISYEDHECRLNDMDELALLNSYLFEIADTLNIALIRTDIHLPEEYEYLEDEEQYESLRELEPFNEGMKLFTSAVQIEDEELKFLNFYKVLEHYSPIAVNIEANELMRKKLDSPKSKFEDGDFIRSIFQLANSMRDRFNDEDLIKSAFGTCVDFIGLYEELPLSIQKKITGHLKLKKLEYGIDRQQISIASNIAAKIIYKTRNKVVHAKSNFIPDGEEIKSDEFAQLNQFMKFASSQAIRWYARQPNHLKQEIIN</sequence>
<dbReference type="OrthoDB" id="1093973at2"/>
<name>A0A1N7ICG7_9FLAO</name>
<dbReference type="Proteomes" id="UP000279541">
    <property type="component" value="Chromosome"/>
</dbReference>
<evidence type="ECO:0000313" key="4">
    <source>
        <dbReference type="Proteomes" id="UP000279541"/>
    </source>
</evidence>
<dbReference type="EMBL" id="FTNZ01000004">
    <property type="protein sequence ID" value="SIS34757.1"/>
    <property type="molecule type" value="Genomic_DNA"/>
</dbReference>
<gene>
    <name evidence="1" type="ORF">EG359_20980</name>
    <name evidence="2" type="ORF">SAMN05421768_10498</name>
</gene>
<dbReference type="Proteomes" id="UP000186106">
    <property type="component" value="Unassembled WGS sequence"/>
</dbReference>
<dbReference type="RefSeq" id="WP_076353639.1">
    <property type="nucleotide sequence ID" value="NZ_CP033926.1"/>
</dbReference>
<reference evidence="2 3" key="1">
    <citation type="submission" date="2017-01" db="EMBL/GenBank/DDBJ databases">
        <authorList>
            <person name="Mah S.A."/>
            <person name="Swanson W.J."/>
            <person name="Moy G.W."/>
            <person name="Vacquier V.D."/>
        </authorList>
    </citation>
    <scope>NUCLEOTIDE SEQUENCE [LARGE SCALE GENOMIC DNA]</scope>
    <source>
        <strain evidence="2 3">DSM 16927</strain>
    </source>
</reference>
<accession>A0A1N7ICG7</accession>
<dbReference type="EMBL" id="CP033926">
    <property type="protein sequence ID" value="AZB01912.1"/>
    <property type="molecule type" value="Genomic_DNA"/>
</dbReference>
<keyword evidence="4" id="KW-1185">Reference proteome</keyword>
<evidence type="ECO:0000313" key="3">
    <source>
        <dbReference type="Proteomes" id="UP000186106"/>
    </source>
</evidence>
<organism evidence="2 3">
    <name type="scientific">Chryseobacterium joostei</name>
    <dbReference type="NCBI Taxonomy" id="112234"/>
    <lineage>
        <taxon>Bacteria</taxon>
        <taxon>Pseudomonadati</taxon>
        <taxon>Bacteroidota</taxon>
        <taxon>Flavobacteriia</taxon>
        <taxon>Flavobacteriales</taxon>
        <taxon>Weeksellaceae</taxon>
        <taxon>Chryseobacterium group</taxon>
        <taxon>Chryseobacterium</taxon>
    </lineage>
</organism>
<evidence type="ECO:0008006" key="5">
    <source>
        <dbReference type="Google" id="ProtNLM"/>
    </source>
</evidence>